<dbReference type="InterPro" id="IPR000847">
    <property type="entry name" value="LysR_HTH_N"/>
</dbReference>
<gene>
    <name evidence="7" type="ORF">ACFQ3F_01955</name>
</gene>
<protein>
    <submittedName>
        <fullName evidence="7">ArgP/LysG family DNA-binding transcriptional regulator</fullName>
    </submittedName>
</protein>
<keyword evidence="8" id="KW-1185">Reference proteome</keyword>
<sequence length="298" mass="31840">MRFDPGQLETLLAITEEGTFDAAARRLHVTPSAVSQRVRALEQAAGQVLVRRTTPASVTPAAEPLVRLGRQLRLLGAEAAAALGSDGIVDLAVAVNADSLATWFRPVLAEVARRPGIALRLHVEDQAYSHDLLRRGEVLAAVTGSPEPVQGCVVERLGGIRYTPAAAPWLVERHRRGRGVDWSALPLVVYNEKDHLQDELLAAHGAGRPPVVHRVPSTADFEVAVTAGLGWGMLLDPQLEAGVAAGDVVRLPGARPVVVPLYWQRWRLDSPALAALTDDVRRAAGVLRRVPAPATGPV</sequence>
<dbReference type="NCBIfam" id="TIGR03298">
    <property type="entry name" value="argP"/>
    <property type="match status" value="1"/>
</dbReference>
<dbReference type="InterPro" id="IPR050176">
    <property type="entry name" value="LTTR"/>
</dbReference>
<dbReference type="Gene3D" id="3.40.190.290">
    <property type="match status" value="1"/>
</dbReference>
<comment type="caution">
    <text evidence="7">The sequence shown here is derived from an EMBL/GenBank/DDBJ whole genome shotgun (WGS) entry which is preliminary data.</text>
</comment>
<evidence type="ECO:0000313" key="7">
    <source>
        <dbReference type="EMBL" id="MFD1246542.1"/>
    </source>
</evidence>
<dbReference type="RefSeq" id="WP_367920069.1">
    <property type="nucleotide sequence ID" value="NZ_BAABAC010000025.1"/>
</dbReference>
<feature type="domain" description="HTH lysR-type" evidence="6">
    <location>
        <begin position="1"/>
        <end position="59"/>
    </location>
</feature>
<dbReference type="Proteomes" id="UP001597229">
    <property type="component" value="Unassembled WGS sequence"/>
</dbReference>
<proteinExistence type="inferred from homology"/>
<dbReference type="PANTHER" id="PTHR30579">
    <property type="entry name" value="TRANSCRIPTIONAL REGULATOR"/>
    <property type="match status" value="1"/>
</dbReference>
<dbReference type="EMBL" id="JBHTLX010000004">
    <property type="protein sequence ID" value="MFD1246542.1"/>
    <property type="molecule type" value="Genomic_DNA"/>
</dbReference>
<dbReference type="InterPro" id="IPR036388">
    <property type="entry name" value="WH-like_DNA-bd_sf"/>
</dbReference>
<dbReference type="PANTHER" id="PTHR30579:SF2">
    <property type="entry name" value="HTH-TYPE TRANSCRIPTIONAL REGULATOR ARGP"/>
    <property type="match status" value="1"/>
</dbReference>
<evidence type="ECO:0000313" key="8">
    <source>
        <dbReference type="Proteomes" id="UP001597229"/>
    </source>
</evidence>
<dbReference type="InterPro" id="IPR017685">
    <property type="entry name" value="ArgP"/>
</dbReference>
<evidence type="ECO:0000259" key="6">
    <source>
        <dbReference type="PROSITE" id="PS50931"/>
    </source>
</evidence>
<keyword evidence="4" id="KW-0010">Activator</keyword>
<dbReference type="SUPFAM" id="SSF46785">
    <property type="entry name" value="Winged helix' DNA-binding domain"/>
    <property type="match status" value="1"/>
</dbReference>
<evidence type="ECO:0000256" key="5">
    <source>
        <dbReference type="ARBA" id="ARBA00023163"/>
    </source>
</evidence>
<evidence type="ECO:0000256" key="1">
    <source>
        <dbReference type="ARBA" id="ARBA00009437"/>
    </source>
</evidence>
<keyword evidence="5" id="KW-0804">Transcription</keyword>
<evidence type="ECO:0000256" key="4">
    <source>
        <dbReference type="ARBA" id="ARBA00023159"/>
    </source>
</evidence>
<comment type="similarity">
    <text evidence="1">Belongs to the LysR transcriptional regulatory family.</text>
</comment>
<dbReference type="Pfam" id="PF03466">
    <property type="entry name" value="LysR_substrate"/>
    <property type="match status" value="1"/>
</dbReference>
<dbReference type="NCBIfam" id="NF002964">
    <property type="entry name" value="PRK03635.1"/>
    <property type="match status" value="1"/>
</dbReference>
<evidence type="ECO:0000256" key="3">
    <source>
        <dbReference type="ARBA" id="ARBA00023125"/>
    </source>
</evidence>
<keyword evidence="3 7" id="KW-0238">DNA-binding</keyword>
<keyword evidence="2" id="KW-0805">Transcription regulation</keyword>
<dbReference type="GO" id="GO:0003677">
    <property type="term" value="F:DNA binding"/>
    <property type="evidence" value="ECO:0007669"/>
    <property type="project" value="UniProtKB-KW"/>
</dbReference>
<dbReference type="PROSITE" id="PS50931">
    <property type="entry name" value="HTH_LYSR"/>
    <property type="match status" value="1"/>
</dbReference>
<dbReference type="Pfam" id="PF00126">
    <property type="entry name" value="HTH_1"/>
    <property type="match status" value="1"/>
</dbReference>
<name>A0ABW3VVX5_9ACTN</name>
<evidence type="ECO:0000256" key="2">
    <source>
        <dbReference type="ARBA" id="ARBA00023015"/>
    </source>
</evidence>
<dbReference type="InterPro" id="IPR036390">
    <property type="entry name" value="WH_DNA-bd_sf"/>
</dbReference>
<reference evidence="8" key="1">
    <citation type="journal article" date="2019" name="Int. J. Syst. Evol. Microbiol.">
        <title>The Global Catalogue of Microorganisms (GCM) 10K type strain sequencing project: providing services to taxonomists for standard genome sequencing and annotation.</title>
        <authorList>
            <consortium name="The Broad Institute Genomics Platform"/>
            <consortium name="The Broad Institute Genome Sequencing Center for Infectious Disease"/>
            <person name="Wu L."/>
            <person name="Ma J."/>
        </authorList>
    </citation>
    <scope>NUCLEOTIDE SEQUENCE [LARGE SCALE GENOMIC DNA]</scope>
    <source>
        <strain evidence="8">CCUG 52478</strain>
    </source>
</reference>
<dbReference type="InterPro" id="IPR005119">
    <property type="entry name" value="LysR_subst-bd"/>
</dbReference>
<dbReference type="SUPFAM" id="SSF53850">
    <property type="entry name" value="Periplasmic binding protein-like II"/>
    <property type="match status" value="1"/>
</dbReference>
<dbReference type="Gene3D" id="1.10.10.10">
    <property type="entry name" value="Winged helix-like DNA-binding domain superfamily/Winged helix DNA-binding domain"/>
    <property type="match status" value="1"/>
</dbReference>
<accession>A0ABW3VVX5</accession>
<organism evidence="7 8">
    <name type="scientific">Nocardioides ginsengisoli</name>
    <dbReference type="NCBI Taxonomy" id="363868"/>
    <lineage>
        <taxon>Bacteria</taxon>
        <taxon>Bacillati</taxon>
        <taxon>Actinomycetota</taxon>
        <taxon>Actinomycetes</taxon>
        <taxon>Propionibacteriales</taxon>
        <taxon>Nocardioidaceae</taxon>
        <taxon>Nocardioides</taxon>
    </lineage>
</organism>